<dbReference type="Pfam" id="PF04957">
    <property type="entry name" value="RMF"/>
    <property type="match status" value="1"/>
</dbReference>
<dbReference type="RefSeq" id="WP_285764916.1">
    <property type="nucleotide sequence ID" value="NZ_BSYJ01000005.1"/>
</dbReference>
<gene>
    <name evidence="4" type="primary">rmf</name>
    <name evidence="4" type="ORF">MNKW57_26310</name>
</gene>
<evidence type="ECO:0000256" key="2">
    <source>
        <dbReference type="ARBA" id="ARBA00022845"/>
    </source>
</evidence>
<protein>
    <submittedName>
        <fullName evidence="4">Ribosome modulation factor</fullName>
    </submittedName>
</protein>
<evidence type="ECO:0000256" key="3">
    <source>
        <dbReference type="SAM" id="MobiDB-lite"/>
    </source>
</evidence>
<comment type="caution">
    <text evidence="4">The sequence shown here is derived from an EMBL/GenBank/DDBJ whole genome shotgun (WGS) entry which is preliminary data.</text>
</comment>
<feature type="region of interest" description="Disordered" evidence="3">
    <location>
        <begin position="48"/>
        <end position="67"/>
    </location>
</feature>
<dbReference type="Gene3D" id="1.10.10.620">
    <property type="entry name" value="ribosome modulation factor like domain"/>
    <property type="match status" value="1"/>
</dbReference>
<keyword evidence="1" id="KW-0963">Cytoplasm</keyword>
<dbReference type="Proteomes" id="UP001224392">
    <property type="component" value="Unassembled WGS sequence"/>
</dbReference>
<evidence type="ECO:0000256" key="1">
    <source>
        <dbReference type="ARBA" id="ARBA00022490"/>
    </source>
</evidence>
<evidence type="ECO:0000313" key="4">
    <source>
        <dbReference type="EMBL" id="GMG88310.1"/>
    </source>
</evidence>
<dbReference type="EMBL" id="BSYJ01000005">
    <property type="protein sequence ID" value="GMG88310.1"/>
    <property type="molecule type" value="Genomic_DNA"/>
</dbReference>
<dbReference type="InterPro" id="IPR023200">
    <property type="entry name" value="RMF_sf"/>
</dbReference>
<reference evidence="4 5" key="1">
    <citation type="submission" date="2023-04" db="EMBL/GenBank/DDBJ databases">
        <title>Marinobulbifer ophiurae gen. nov., sp. Nov., isolate from tissue of brittle star Ophioplocus japonicus.</title>
        <authorList>
            <person name="Kawano K."/>
            <person name="Sawayama S."/>
            <person name="Nakagawa S."/>
        </authorList>
    </citation>
    <scope>NUCLEOTIDE SEQUENCE [LARGE SCALE GENOMIC DNA]</scope>
    <source>
        <strain evidence="4 5">NKW57</strain>
    </source>
</reference>
<keyword evidence="2" id="KW-0810">Translation regulation</keyword>
<organism evidence="4 5">
    <name type="scientific">Biformimicrobium ophioploci</name>
    <dbReference type="NCBI Taxonomy" id="3036711"/>
    <lineage>
        <taxon>Bacteria</taxon>
        <taxon>Pseudomonadati</taxon>
        <taxon>Pseudomonadota</taxon>
        <taxon>Gammaproteobacteria</taxon>
        <taxon>Cellvibrionales</taxon>
        <taxon>Microbulbiferaceae</taxon>
        <taxon>Biformimicrobium</taxon>
    </lineage>
</organism>
<keyword evidence="5" id="KW-1185">Reference proteome</keyword>
<dbReference type="InterPro" id="IPR007040">
    <property type="entry name" value="Ribosome_modulation_factor"/>
</dbReference>
<name>A0ABQ6M218_9GAMM</name>
<proteinExistence type="predicted"/>
<dbReference type="NCBIfam" id="NF011162">
    <property type="entry name" value="PRK14563.1"/>
    <property type="match status" value="1"/>
</dbReference>
<accession>A0ABQ6M218</accession>
<dbReference type="NCBIfam" id="NF041886">
    <property type="entry name" value="Rmf_CrpP_fam"/>
    <property type="match status" value="1"/>
</dbReference>
<evidence type="ECO:0000313" key="5">
    <source>
        <dbReference type="Proteomes" id="UP001224392"/>
    </source>
</evidence>
<sequence>MKAHKRNPSDRAYKKGYIAGSGGRSRSGCPHANGEKHQEWINGWRDGREDHWNGFGRSAQAQRLSNL</sequence>
<feature type="region of interest" description="Disordered" evidence="3">
    <location>
        <begin position="1"/>
        <end position="35"/>
    </location>
</feature>